<evidence type="ECO:0000313" key="1">
    <source>
        <dbReference type="EMBL" id="CUS51029.1"/>
    </source>
</evidence>
<dbReference type="Pfam" id="PF13279">
    <property type="entry name" value="4HBT_2"/>
    <property type="match status" value="1"/>
</dbReference>
<reference evidence="1" key="1">
    <citation type="submission" date="2015-10" db="EMBL/GenBank/DDBJ databases">
        <authorList>
            <person name="Gilbert D.G."/>
        </authorList>
    </citation>
    <scope>NUCLEOTIDE SEQUENCE</scope>
</reference>
<protein>
    <submittedName>
        <fullName evidence="1">Predicted thioesterase</fullName>
    </submittedName>
</protein>
<gene>
    <name evidence="1" type="ORF">MGWOODY_XGa189</name>
</gene>
<dbReference type="InterPro" id="IPR050563">
    <property type="entry name" value="4-hydroxybenzoyl-CoA_TE"/>
</dbReference>
<dbReference type="PANTHER" id="PTHR31793">
    <property type="entry name" value="4-HYDROXYBENZOYL-COA THIOESTERASE FAMILY MEMBER"/>
    <property type="match status" value="1"/>
</dbReference>
<name>A0A160TRF6_9ZZZZ</name>
<dbReference type="AlphaFoldDB" id="A0A160TRF6"/>
<dbReference type="EMBL" id="CZRL01000052">
    <property type="protein sequence ID" value="CUS51029.1"/>
    <property type="molecule type" value="Genomic_DNA"/>
</dbReference>
<dbReference type="Gene3D" id="3.10.129.10">
    <property type="entry name" value="Hotdog Thioesterase"/>
    <property type="match status" value="1"/>
</dbReference>
<dbReference type="PANTHER" id="PTHR31793:SF39">
    <property type="entry name" value="THIOESTERASE_THIOL ESTER DEHYDRASE-ISOMERASE"/>
    <property type="match status" value="1"/>
</dbReference>
<dbReference type="SUPFAM" id="SSF54637">
    <property type="entry name" value="Thioesterase/thiol ester dehydrase-isomerase"/>
    <property type="match status" value="1"/>
</dbReference>
<proteinExistence type="predicted"/>
<accession>A0A160TRF6</accession>
<organism evidence="1">
    <name type="scientific">hydrothermal vent metagenome</name>
    <dbReference type="NCBI Taxonomy" id="652676"/>
    <lineage>
        <taxon>unclassified sequences</taxon>
        <taxon>metagenomes</taxon>
        <taxon>ecological metagenomes</taxon>
    </lineage>
</organism>
<sequence length="148" mass="16740">MELFSEQAVYDACPVVVELPVVWGEMDSMQHVNNTVYIRWMETARFEYFEKVELRSAAAQSGRTGILKSVDCNFRLPLTWPDKVLAGGKVIELGKDYFVIQHVVFSCKHQKVAAHGRAVVVGFDYGKQKKSDFPPGLVEKIQKLEGMT</sequence>
<dbReference type="InterPro" id="IPR029069">
    <property type="entry name" value="HotDog_dom_sf"/>
</dbReference>
<dbReference type="GO" id="GO:0047617">
    <property type="term" value="F:fatty acyl-CoA hydrolase activity"/>
    <property type="evidence" value="ECO:0007669"/>
    <property type="project" value="TreeGrafter"/>
</dbReference>
<dbReference type="CDD" id="cd00586">
    <property type="entry name" value="4HBT"/>
    <property type="match status" value="1"/>
</dbReference>